<dbReference type="PANTHER" id="PTHR43798:SF33">
    <property type="entry name" value="HYDROLASE, PUTATIVE (AFU_ORTHOLOGUE AFUA_2G14860)-RELATED"/>
    <property type="match status" value="1"/>
</dbReference>
<dbReference type="AlphaFoldDB" id="A0A975P5K9"/>
<evidence type="ECO:0000313" key="3">
    <source>
        <dbReference type="EMBL" id="QWK89443.1"/>
    </source>
</evidence>
<feature type="signal peptide" evidence="1">
    <location>
        <begin position="1"/>
        <end position="23"/>
    </location>
</feature>
<dbReference type="Pfam" id="PF00561">
    <property type="entry name" value="Abhydrolase_1"/>
    <property type="match status" value="1"/>
</dbReference>
<dbReference type="Proteomes" id="UP000679352">
    <property type="component" value="Chromosome"/>
</dbReference>
<feature type="domain" description="AB hydrolase-1" evidence="2">
    <location>
        <begin position="60"/>
        <end position="282"/>
    </location>
</feature>
<dbReference type="PRINTS" id="PR00111">
    <property type="entry name" value="ABHYDROLASE"/>
</dbReference>
<gene>
    <name evidence="3" type="ORF">KM031_11350</name>
</gene>
<protein>
    <submittedName>
        <fullName evidence="3">Alpha/beta hydrolase</fullName>
    </submittedName>
</protein>
<feature type="chain" id="PRO_5036963739" evidence="1">
    <location>
        <begin position="24"/>
        <end position="295"/>
    </location>
</feature>
<evidence type="ECO:0000313" key="4">
    <source>
        <dbReference type="Proteomes" id="UP000679352"/>
    </source>
</evidence>
<dbReference type="GO" id="GO:0016020">
    <property type="term" value="C:membrane"/>
    <property type="evidence" value="ECO:0007669"/>
    <property type="project" value="TreeGrafter"/>
</dbReference>
<evidence type="ECO:0000259" key="2">
    <source>
        <dbReference type="Pfam" id="PF00561"/>
    </source>
</evidence>
<keyword evidence="3" id="KW-0378">Hydrolase</keyword>
<name>A0A975P5K9_9RHOB</name>
<dbReference type="EMBL" id="CP076361">
    <property type="protein sequence ID" value="QWK89443.1"/>
    <property type="molecule type" value="Genomic_DNA"/>
</dbReference>
<organism evidence="3 4">
    <name type="scientific">Gemmobacter fulvus</name>
    <dbReference type="NCBI Taxonomy" id="2840474"/>
    <lineage>
        <taxon>Bacteria</taxon>
        <taxon>Pseudomonadati</taxon>
        <taxon>Pseudomonadota</taxon>
        <taxon>Alphaproteobacteria</taxon>
        <taxon>Rhodobacterales</taxon>
        <taxon>Paracoccaceae</taxon>
        <taxon>Gemmobacter</taxon>
    </lineage>
</organism>
<dbReference type="RefSeq" id="WP_215504793.1">
    <property type="nucleotide sequence ID" value="NZ_CP076361.1"/>
</dbReference>
<dbReference type="InterPro" id="IPR000073">
    <property type="entry name" value="AB_hydrolase_1"/>
</dbReference>
<keyword evidence="1" id="KW-0732">Signal</keyword>
<reference evidence="3" key="1">
    <citation type="submission" date="2021-06" db="EMBL/GenBank/DDBJ databases">
        <title>Direct submission.</title>
        <authorList>
            <person name="Lee C.-S."/>
            <person name="Jin L."/>
        </authorList>
    </citation>
    <scope>NUCLEOTIDE SEQUENCE</scope>
    <source>
        <strain evidence="3">Con5</strain>
    </source>
</reference>
<accession>A0A975P5K9</accession>
<dbReference type="GO" id="GO:0047372">
    <property type="term" value="F:monoacylglycerol lipase activity"/>
    <property type="evidence" value="ECO:0007669"/>
    <property type="project" value="TreeGrafter"/>
</dbReference>
<dbReference type="SUPFAM" id="SSF53474">
    <property type="entry name" value="alpha/beta-Hydrolases"/>
    <property type="match status" value="1"/>
</dbReference>
<dbReference type="GO" id="GO:0046464">
    <property type="term" value="P:acylglycerol catabolic process"/>
    <property type="evidence" value="ECO:0007669"/>
    <property type="project" value="TreeGrafter"/>
</dbReference>
<proteinExistence type="predicted"/>
<dbReference type="Gene3D" id="3.40.50.1820">
    <property type="entry name" value="alpha/beta hydrolase"/>
    <property type="match status" value="1"/>
</dbReference>
<dbReference type="KEGG" id="gfu:KM031_11350"/>
<sequence>MFTLSARQGLLALVLALATPAGADTPVPSQADWDAARKTVTTADGQQLSYVEMGSAEGQPVLLLHGYTDNSRSWSLLAPHLAGRRLIALDLRGHGGSAAPACCYGIDSLAQDVDGFLAALNIDKADVIGHSLGSMTAATLAAYHPARVDQLVLVSTAATVPKAGSDWLWDNVPKLSHPIDPNSEFMLAWYWNPTPVAEDFLSRERAESAAVPAQVWMGVLKALTLTDWSPLAPRITAPTLVLWGDQDSLFDAASQTRVKELLPTARHETFTGLGHNFFWEQPEAAAQVINGFLAP</sequence>
<dbReference type="InterPro" id="IPR029058">
    <property type="entry name" value="AB_hydrolase_fold"/>
</dbReference>
<dbReference type="InterPro" id="IPR050266">
    <property type="entry name" value="AB_hydrolase_sf"/>
</dbReference>
<evidence type="ECO:0000256" key="1">
    <source>
        <dbReference type="SAM" id="SignalP"/>
    </source>
</evidence>
<keyword evidence="4" id="KW-1185">Reference proteome</keyword>
<dbReference type="PANTHER" id="PTHR43798">
    <property type="entry name" value="MONOACYLGLYCEROL LIPASE"/>
    <property type="match status" value="1"/>
</dbReference>